<dbReference type="PRINTS" id="PR00272">
    <property type="entry name" value="ERYTHROPTN"/>
</dbReference>
<dbReference type="Proteomes" id="UP000314987">
    <property type="component" value="Unassembled WGS sequence"/>
</dbReference>
<dbReference type="PANTHER" id="PTHR10370">
    <property type="entry name" value="ERYTHROPOIETIN"/>
    <property type="match status" value="1"/>
</dbReference>
<dbReference type="FunFam" id="1.20.1250.10:FF:000013">
    <property type="entry name" value="Erythropoietin"/>
    <property type="match status" value="1"/>
</dbReference>
<comment type="similarity">
    <text evidence="3">Belongs to the EPO/TPO family.</text>
</comment>
<dbReference type="GO" id="GO:0071474">
    <property type="term" value="P:cellular hyperosmotic response"/>
    <property type="evidence" value="ECO:0007669"/>
    <property type="project" value="Ensembl"/>
</dbReference>
<reference evidence="12" key="2">
    <citation type="submission" date="2025-08" db="UniProtKB">
        <authorList>
            <consortium name="Ensembl"/>
        </authorList>
    </citation>
    <scope>IDENTIFICATION</scope>
</reference>
<evidence type="ECO:0000313" key="13">
    <source>
        <dbReference type="Proteomes" id="UP000314987"/>
    </source>
</evidence>
<feature type="signal peptide" evidence="11">
    <location>
        <begin position="1"/>
        <end position="26"/>
    </location>
</feature>
<gene>
    <name evidence="12" type="primary">EPO</name>
</gene>
<evidence type="ECO:0000256" key="11">
    <source>
        <dbReference type="SAM" id="SignalP"/>
    </source>
</evidence>
<protein>
    <recommendedName>
        <fullName evidence="4">Erythropoietin</fullName>
    </recommendedName>
</protein>
<dbReference type="GO" id="GO:0046579">
    <property type="term" value="P:positive regulation of Ras protein signal transduction"/>
    <property type="evidence" value="ECO:0007669"/>
    <property type="project" value="Ensembl"/>
</dbReference>
<dbReference type="GO" id="GO:0007566">
    <property type="term" value="P:embryo implantation"/>
    <property type="evidence" value="ECO:0007669"/>
    <property type="project" value="Ensembl"/>
</dbReference>
<keyword evidence="9" id="KW-1015">Disulfide bond</keyword>
<dbReference type="GO" id="GO:0005179">
    <property type="term" value="F:hormone activity"/>
    <property type="evidence" value="ECO:0007669"/>
    <property type="project" value="UniProtKB-KW"/>
</dbReference>
<evidence type="ECO:0000256" key="2">
    <source>
        <dbReference type="ARBA" id="ARBA00004613"/>
    </source>
</evidence>
<evidence type="ECO:0000256" key="10">
    <source>
        <dbReference type="ARBA" id="ARBA00023180"/>
    </source>
</evidence>
<dbReference type="GO" id="GO:0001666">
    <property type="term" value="P:response to hypoxia"/>
    <property type="evidence" value="ECO:0007669"/>
    <property type="project" value="Ensembl"/>
</dbReference>
<keyword evidence="10" id="KW-0325">Glycoprotein</keyword>
<dbReference type="InterPro" id="IPR009079">
    <property type="entry name" value="4_helix_cytokine-like_core"/>
</dbReference>
<dbReference type="GO" id="GO:0038162">
    <property type="term" value="P:erythropoietin-mediated signaling pathway"/>
    <property type="evidence" value="ECO:0007669"/>
    <property type="project" value="Ensembl"/>
</dbReference>
<comment type="function">
    <text evidence="1">Hormone involved in the regulation of erythrocyte proliferation and differentiation and the maintenance of a physiological level of circulating erythrocyte mass. Binds to EPOR leading to EPOR dimerization and JAK2 activation thereby activating specific downstream effectors, including STAT1 and STAT3.</text>
</comment>
<dbReference type="SUPFAM" id="SSF47266">
    <property type="entry name" value="4-helical cytokines"/>
    <property type="match status" value="1"/>
</dbReference>
<dbReference type="PANTHER" id="PTHR10370:SF0">
    <property type="entry name" value="ERYTHROPOIETIN"/>
    <property type="match status" value="1"/>
</dbReference>
<evidence type="ECO:0000256" key="6">
    <source>
        <dbReference type="ARBA" id="ARBA00022702"/>
    </source>
</evidence>
<dbReference type="GO" id="GO:0005615">
    <property type="term" value="C:extracellular space"/>
    <property type="evidence" value="ECO:0007669"/>
    <property type="project" value="Ensembl"/>
</dbReference>
<dbReference type="STRING" id="29139.ENSVURP00010000917"/>
<dbReference type="GO" id="GO:0043161">
    <property type="term" value="P:proteasome-mediated ubiquitin-dependent protein catabolic process"/>
    <property type="evidence" value="ECO:0007669"/>
    <property type="project" value="Ensembl"/>
</dbReference>
<evidence type="ECO:0000256" key="8">
    <source>
        <dbReference type="ARBA" id="ARBA00023057"/>
    </source>
</evidence>
<dbReference type="Ensembl" id="ENSVURT00010001065.1">
    <property type="protein sequence ID" value="ENSVURP00010000917.1"/>
    <property type="gene ID" value="ENSVURG00010000767.1"/>
</dbReference>
<name>A0A4X2JV07_VOMUR</name>
<dbReference type="GO" id="GO:0000122">
    <property type="term" value="P:negative regulation of transcription by RNA polymerase II"/>
    <property type="evidence" value="ECO:0007669"/>
    <property type="project" value="Ensembl"/>
</dbReference>
<comment type="subcellular location">
    <subcellularLocation>
        <location evidence="2">Secreted</location>
    </subcellularLocation>
</comment>
<dbReference type="GO" id="GO:0010523">
    <property type="term" value="P:negative regulation of calcium ion transport into cytosol"/>
    <property type="evidence" value="ECO:0007669"/>
    <property type="project" value="Ensembl"/>
</dbReference>
<keyword evidence="13" id="KW-1185">Reference proteome</keyword>
<keyword evidence="5" id="KW-0964">Secreted</keyword>
<keyword evidence="6" id="KW-0372">Hormone</keyword>
<dbReference type="GO" id="GO:0043249">
    <property type="term" value="P:erythrocyte maturation"/>
    <property type="evidence" value="ECO:0007669"/>
    <property type="project" value="UniProtKB-KW"/>
</dbReference>
<dbReference type="Pfam" id="PF00758">
    <property type="entry name" value="EPO_TPO"/>
    <property type="match status" value="1"/>
</dbReference>
<dbReference type="GO" id="GO:1902219">
    <property type="term" value="P:negative regulation of intrinsic apoptotic signaling pathway in response to osmotic stress"/>
    <property type="evidence" value="ECO:0007669"/>
    <property type="project" value="Ensembl"/>
</dbReference>
<dbReference type="GO" id="GO:0045893">
    <property type="term" value="P:positive regulation of DNA-templated transcription"/>
    <property type="evidence" value="ECO:0007669"/>
    <property type="project" value="Ensembl"/>
</dbReference>
<dbReference type="GO" id="GO:0008284">
    <property type="term" value="P:positive regulation of cell population proliferation"/>
    <property type="evidence" value="ECO:0007669"/>
    <property type="project" value="Ensembl"/>
</dbReference>
<evidence type="ECO:0000313" key="12">
    <source>
        <dbReference type="Ensembl" id="ENSVURP00010000917.1"/>
    </source>
</evidence>
<dbReference type="GO" id="GO:0009986">
    <property type="term" value="C:cell surface"/>
    <property type="evidence" value="ECO:0007669"/>
    <property type="project" value="Ensembl"/>
</dbReference>
<dbReference type="GO" id="GO:1902251">
    <property type="term" value="P:negative regulation of erythrocyte apoptotic process"/>
    <property type="evidence" value="ECO:0007669"/>
    <property type="project" value="Ensembl"/>
</dbReference>
<reference evidence="13" key="1">
    <citation type="submission" date="2018-12" db="EMBL/GenBank/DDBJ databases">
        <authorList>
            <person name="Yazar S."/>
        </authorList>
    </citation>
    <scope>NUCLEOTIDE SEQUENCE [LARGE SCALE GENOMIC DNA]</scope>
</reference>
<dbReference type="GO" id="GO:0097696">
    <property type="term" value="P:cell surface receptor signaling pathway via STAT"/>
    <property type="evidence" value="ECO:0007669"/>
    <property type="project" value="Ensembl"/>
</dbReference>
<accession>A0A4X2JV07</accession>
<dbReference type="InterPro" id="IPR001323">
    <property type="entry name" value="EPO_TPO"/>
</dbReference>
<dbReference type="GO" id="GO:0005125">
    <property type="term" value="F:cytokine activity"/>
    <property type="evidence" value="ECO:0007669"/>
    <property type="project" value="Ensembl"/>
</dbReference>
<evidence type="ECO:0000256" key="7">
    <source>
        <dbReference type="ARBA" id="ARBA00022729"/>
    </source>
</evidence>
<proteinExistence type="inferred from homology"/>
<evidence type="ECO:0000256" key="3">
    <source>
        <dbReference type="ARBA" id="ARBA00005782"/>
    </source>
</evidence>
<dbReference type="InterPro" id="IPR003013">
    <property type="entry name" value="Erythroptn"/>
</dbReference>
<dbReference type="GO" id="GO:0030295">
    <property type="term" value="F:protein kinase activator activity"/>
    <property type="evidence" value="ECO:0007669"/>
    <property type="project" value="Ensembl"/>
</dbReference>
<evidence type="ECO:0000256" key="5">
    <source>
        <dbReference type="ARBA" id="ARBA00022525"/>
    </source>
</evidence>
<organism evidence="12 13">
    <name type="scientific">Vombatus ursinus</name>
    <name type="common">Common wombat</name>
    <dbReference type="NCBI Taxonomy" id="29139"/>
    <lineage>
        <taxon>Eukaryota</taxon>
        <taxon>Metazoa</taxon>
        <taxon>Chordata</taxon>
        <taxon>Craniata</taxon>
        <taxon>Vertebrata</taxon>
        <taxon>Euteleostomi</taxon>
        <taxon>Mammalia</taxon>
        <taxon>Metatheria</taxon>
        <taxon>Diprotodontia</taxon>
        <taxon>Vombatidae</taxon>
        <taxon>Vombatus</taxon>
    </lineage>
</organism>
<dbReference type="AlphaFoldDB" id="A0A4X2JV07"/>
<dbReference type="OMA" id="AMEFPRL"/>
<evidence type="ECO:0000256" key="1">
    <source>
        <dbReference type="ARBA" id="ARBA00002679"/>
    </source>
</evidence>
<sequence length="192" mass="21352">LGFSSPPEFLVLLQLLLLHLGVRVWGSPQSPFCDSHILERYILEAKEAQNATVAGMEDCSLGENITVPDTRVNFHTWKKMEVGQKAGEVWQGLTLLSEAVLKGQALLANSSQTPVALKLFVDKAVSSLRSLRFLLRGLGAQEEAIFVPDAATAAPFRTFTVGTMDKLFRIYSNFLRGKLKLFLREACQKEER</sequence>
<dbReference type="GO" id="GO:0005128">
    <property type="term" value="F:erythropoietin receptor binding"/>
    <property type="evidence" value="ECO:0007669"/>
    <property type="project" value="Ensembl"/>
</dbReference>
<feature type="chain" id="PRO_5021294521" description="Erythropoietin" evidence="11">
    <location>
        <begin position="27"/>
        <end position="192"/>
    </location>
</feature>
<reference evidence="12" key="3">
    <citation type="submission" date="2025-09" db="UniProtKB">
        <authorList>
            <consortium name="Ensembl"/>
        </authorList>
    </citation>
    <scope>IDENTIFICATION</scope>
</reference>
<keyword evidence="8" id="KW-0265">Erythrocyte maturation</keyword>
<dbReference type="GO" id="GO:0042541">
    <property type="term" value="P:hemoglobin biosynthetic process"/>
    <property type="evidence" value="ECO:0007669"/>
    <property type="project" value="Ensembl"/>
</dbReference>
<keyword evidence="7 11" id="KW-0732">Signal</keyword>
<dbReference type="GeneTree" id="ENSGT00390000017226"/>
<dbReference type="GO" id="GO:0033028">
    <property type="term" value="P:myeloid cell apoptotic process"/>
    <property type="evidence" value="ECO:0007669"/>
    <property type="project" value="Ensembl"/>
</dbReference>
<dbReference type="Gene3D" id="1.20.1250.10">
    <property type="match status" value="1"/>
</dbReference>
<evidence type="ECO:0000256" key="9">
    <source>
        <dbReference type="ARBA" id="ARBA00023157"/>
    </source>
</evidence>
<evidence type="ECO:0000256" key="4">
    <source>
        <dbReference type="ARBA" id="ARBA00015421"/>
    </source>
</evidence>